<dbReference type="RefSeq" id="WP_190383611.1">
    <property type="nucleotide sequence ID" value="NZ_JACJQT010000044.1"/>
</dbReference>
<feature type="coiled-coil region" evidence="1">
    <location>
        <begin position="314"/>
        <end position="344"/>
    </location>
</feature>
<keyword evidence="1" id="KW-0175">Coiled coil</keyword>
<reference evidence="2 3" key="1">
    <citation type="journal article" date="2020" name="ISME J.">
        <title>Comparative genomics reveals insights into cyanobacterial evolution and habitat adaptation.</title>
        <authorList>
            <person name="Chen M.Y."/>
            <person name="Teng W.K."/>
            <person name="Zhao L."/>
            <person name="Hu C.X."/>
            <person name="Zhou Y.K."/>
            <person name="Han B.P."/>
            <person name="Song L.R."/>
            <person name="Shu W.S."/>
        </authorList>
    </citation>
    <scope>NUCLEOTIDE SEQUENCE [LARGE SCALE GENOMIC DNA]</scope>
    <source>
        <strain evidence="2 3">FACHB-1040</strain>
    </source>
</reference>
<sequence length="405" mass="46562">MKFLHDITVYDSIFTLTQLRPSDVLRILRGLLTWIDRGLFTTTTGLNLEQIFDVIETIIQSANYDRKPTYYDFQSLSSRMPNISHQSLRKILDILSHEKSANQNFKLPNDILSVNFQFKPLLKTSNDEYVMLNPSWCSPAFYPAIISFLKQNEDIAAYVKEQFKIDSIDGKIGHQIEEFIKEEFQKKGISCKFGKYKINGIEGECDLVVETKDTIVFIEVKKQELGQKAKSGNQIDIFLNLTRSLIEAQTQLIGHEELIRKFGYLPLKTGSKINLDGRDVAKVAITLLDFGGFNDRTIVFLLDLMIRNQIYISDPQYQNQAKEIQNKINKLSEKLAKLNNLSSNNANNSPFFNSWFLSVPQLLVLLDNVNSNDSLKTELWKIRSVSASTLDFYFEYSLFGRGDRQ</sequence>
<evidence type="ECO:0000313" key="3">
    <source>
        <dbReference type="Proteomes" id="UP000606721"/>
    </source>
</evidence>
<dbReference type="EMBL" id="JACJQT010000044">
    <property type="protein sequence ID" value="MBD2279816.1"/>
    <property type="molecule type" value="Genomic_DNA"/>
</dbReference>
<protein>
    <submittedName>
        <fullName evidence="2">Uncharacterized protein</fullName>
    </submittedName>
</protein>
<gene>
    <name evidence="2" type="ORF">H6F99_16410</name>
</gene>
<accession>A0ABR8C198</accession>
<evidence type="ECO:0000256" key="1">
    <source>
        <dbReference type="SAM" id="Coils"/>
    </source>
</evidence>
<evidence type="ECO:0000313" key="2">
    <source>
        <dbReference type="EMBL" id="MBD2279816.1"/>
    </source>
</evidence>
<dbReference type="Proteomes" id="UP000606721">
    <property type="component" value="Unassembled WGS sequence"/>
</dbReference>
<keyword evidence="3" id="KW-1185">Reference proteome</keyword>
<name>A0ABR8C198_APHFL</name>
<proteinExistence type="predicted"/>
<organism evidence="2 3">
    <name type="scientific">Aphanizomenon flos-aquae FACHB-1040</name>
    <dbReference type="NCBI Taxonomy" id="2692887"/>
    <lineage>
        <taxon>Bacteria</taxon>
        <taxon>Bacillati</taxon>
        <taxon>Cyanobacteriota</taxon>
        <taxon>Cyanophyceae</taxon>
        <taxon>Nostocales</taxon>
        <taxon>Aphanizomenonaceae</taxon>
        <taxon>Aphanizomenon</taxon>
    </lineage>
</organism>
<comment type="caution">
    <text evidence="2">The sequence shown here is derived from an EMBL/GenBank/DDBJ whole genome shotgun (WGS) entry which is preliminary data.</text>
</comment>